<dbReference type="InterPro" id="IPR002772">
    <property type="entry name" value="Glyco_hydro_3_C"/>
</dbReference>
<dbReference type="Gene3D" id="3.20.20.300">
    <property type="entry name" value="Glycoside hydrolase, family 3, N-terminal domain"/>
    <property type="match status" value="1"/>
</dbReference>
<dbReference type="Proteomes" id="UP000656042">
    <property type="component" value="Unassembled WGS sequence"/>
</dbReference>
<comment type="catalytic activity">
    <reaction evidence="1">
        <text>Hydrolysis of terminal non-reducing N-acetyl-D-hexosamine residues in N-acetyl-beta-D-hexosaminides.</text>
        <dbReference type="EC" id="3.2.1.52"/>
    </reaction>
</comment>
<feature type="domain" description="Glycoside hydrolase family 3 N-terminal" evidence="7">
    <location>
        <begin position="52"/>
        <end position="383"/>
    </location>
</feature>
<evidence type="ECO:0000256" key="5">
    <source>
        <dbReference type="ARBA" id="ARBA00023295"/>
    </source>
</evidence>
<accession>A0A8J3BYZ0</accession>
<dbReference type="InterPro" id="IPR036962">
    <property type="entry name" value="Glyco_hydro_3_N_sf"/>
</dbReference>
<comment type="similarity">
    <text evidence="2">Belongs to the glycosyl hydrolase 3 family.</text>
</comment>
<dbReference type="EC" id="3.2.1.52" evidence="3"/>
<dbReference type="GO" id="GO:0009254">
    <property type="term" value="P:peptidoglycan turnover"/>
    <property type="evidence" value="ECO:0007669"/>
    <property type="project" value="TreeGrafter"/>
</dbReference>
<protein>
    <recommendedName>
        <fullName evidence="3">beta-N-acetylhexosaminidase</fullName>
        <ecNumber evidence="3">3.2.1.52</ecNumber>
    </recommendedName>
</protein>
<evidence type="ECO:0000259" key="8">
    <source>
        <dbReference type="Pfam" id="PF01915"/>
    </source>
</evidence>
<dbReference type="SUPFAM" id="SSF52279">
    <property type="entry name" value="Beta-D-glucan exohydrolase, C-terminal domain"/>
    <property type="match status" value="1"/>
</dbReference>
<dbReference type="Gene3D" id="3.40.50.1700">
    <property type="entry name" value="Glycoside hydrolase family 3 C-terminal domain"/>
    <property type="match status" value="1"/>
</dbReference>
<dbReference type="Pfam" id="PF01915">
    <property type="entry name" value="Glyco_hydro_3_C"/>
    <property type="match status" value="1"/>
</dbReference>
<dbReference type="InterPro" id="IPR001764">
    <property type="entry name" value="Glyco_hydro_3_N"/>
</dbReference>
<proteinExistence type="inferred from homology"/>
<dbReference type="InterPro" id="IPR050226">
    <property type="entry name" value="NagZ_Beta-hexosaminidase"/>
</dbReference>
<keyword evidence="5" id="KW-0326">Glycosidase</keyword>
<evidence type="ECO:0000313" key="9">
    <source>
        <dbReference type="EMBL" id="GGK86447.1"/>
    </source>
</evidence>
<gene>
    <name evidence="9" type="ORF">GCM10012284_20830</name>
</gene>
<sequence>MIRRIAVIVPTVLGILVATTAAPANPAAAATRANAATAARISAVLAGMSLPEKVGQMFVSYVYGASATAATASETAANRAAYGVDTGAEAVARYHLGGVIYFTWSGNLTGPAQIADLSHGLQSVAGRVPLQISTDQEGGVVNRIGAPLAVSPGNMAVGATFDPRSAYDAAKVSGTELTALGINTVDAPVVDVNTNPRNTADGPRAFSDRTPHVTADAVAAVRGYADAGIGAQAKHFPGLGDTEVNTDNGVAVTDETRAQIMATHLPPFRAAIAAGVPSIMAAHIVAPALDPSGAPASLSRPIVTGLLRGTLHYDGVVITDALSAAALADIPADQIVLRAIEAGDDQLLMPTDVPAAIATVLDAVAAGTISTARIDASVRRILRMKMRLGLFGAGPVGAPPVVGTDAHLRTMAEVARRSITALRSADLPLPGGDVLVTGWGVSTTQNLTNALTDRGRHVMRLYTGSPDDALVARAVAASSDVDVTVVTTYNAWGDVRQQHLVTALLDTGRPIVVVAVGGPYDIAYFPQADTYLAAYDYQPVSVTAAADVLTGRTAATGRLPVTIRTPDGGAVLFRYGTR</sequence>
<dbReference type="SUPFAM" id="SSF51445">
    <property type="entry name" value="(Trans)glycosidases"/>
    <property type="match status" value="1"/>
</dbReference>
<evidence type="ECO:0000256" key="1">
    <source>
        <dbReference type="ARBA" id="ARBA00001231"/>
    </source>
</evidence>
<dbReference type="GO" id="GO:0005975">
    <property type="term" value="P:carbohydrate metabolic process"/>
    <property type="evidence" value="ECO:0007669"/>
    <property type="project" value="InterPro"/>
</dbReference>
<reference evidence="9" key="2">
    <citation type="submission" date="2020-09" db="EMBL/GenBank/DDBJ databases">
        <authorList>
            <person name="Sun Q."/>
            <person name="Zhou Y."/>
        </authorList>
    </citation>
    <scope>NUCLEOTIDE SEQUENCE</scope>
    <source>
        <strain evidence="9">CGMCC 4.7299</strain>
    </source>
</reference>
<evidence type="ECO:0000313" key="10">
    <source>
        <dbReference type="Proteomes" id="UP000656042"/>
    </source>
</evidence>
<evidence type="ECO:0000256" key="3">
    <source>
        <dbReference type="ARBA" id="ARBA00012663"/>
    </source>
</evidence>
<evidence type="ECO:0000259" key="7">
    <source>
        <dbReference type="Pfam" id="PF00933"/>
    </source>
</evidence>
<evidence type="ECO:0000256" key="2">
    <source>
        <dbReference type="ARBA" id="ARBA00005336"/>
    </source>
</evidence>
<evidence type="ECO:0000256" key="6">
    <source>
        <dbReference type="SAM" id="SignalP"/>
    </source>
</evidence>
<feature type="signal peptide" evidence="6">
    <location>
        <begin position="1"/>
        <end position="29"/>
    </location>
</feature>
<name>A0A8J3BYZ0_9ACTN</name>
<feature type="domain" description="Glycoside hydrolase family 3 C-terminal" evidence="8">
    <location>
        <begin position="437"/>
        <end position="565"/>
    </location>
</feature>
<organism evidence="9 10">
    <name type="scientific">Mangrovihabitans endophyticus</name>
    <dbReference type="NCBI Taxonomy" id="1751298"/>
    <lineage>
        <taxon>Bacteria</taxon>
        <taxon>Bacillati</taxon>
        <taxon>Actinomycetota</taxon>
        <taxon>Actinomycetes</taxon>
        <taxon>Micromonosporales</taxon>
        <taxon>Micromonosporaceae</taxon>
        <taxon>Mangrovihabitans</taxon>
    </lineage>
</organism>
<dbReference type="InterPro" id="IPR036881">
    <property type="entry name" value="Glyco_hydro_3_C_sf"/>
</dbReference>
<dbReference type="EMBL" id="BMMX01000006">
    <property type="protein sequence ID" value="GGK86447.1"/>
    <property type="molecule type" value="Genomic_DNA"/>
</dbReference>
<dbReference type="AlphaFoldDB" id="A0A8J3BYZ0"/>
<dbReference type="Pfam" id="PF00933">
    <property type="entry name" value="Glyco_hydro_3"/>
    <property type="match status" value="1"/>
</dbReference>
<evidence type="ECO:0000256" key="4">
    <source>
        <dbReference type="ARBA" id="ARBA00022801"/>
    </source>
</evidence>
<dbReference type="PANTHER" id="PTHR30480:SF13">
    <property type="entry name" value="BETA-HEXOSAMINIDASE"/>
    <property type="match status" value="1"/>
</dbReference>
<comment type="caution">
    <text evidence="9">The sequence shown here is derived from an EMBL/GenBank/DDBJ whole genome shotgun (WGS) entry which is preliminary data.</text>
</comment>
<dbReference type="InterPro" id="IPR017853">
    <property type="entry name" value="GH"/>
</dbReference>
<dbReference type="PANTHER" id="PTHR30480">
    <property type="entry name" value="BETA-HEXOSAMINIDASE-RELATED"/>
    <property type="match status" value="1"/>
</dbReference>
<feature type="chain" id="PRO_5035292724" description="beta-N-acetylhexosaminidase" evidence="6">
    <location>
        <begin position="30"/>
        <end position="578"/>
    </location>
</feature>
<dbReference type="RefSeq" id="WP_189078932.1">
    <property type="nucleotide sequence ID" value="NZ_BMMX01000006.1"/>
</dbReference>
<keyword evidence="6" id="KW-0732">Signal</keyword>
<keyword evidence="10" id="KW-1185">Reference proteome</keyword>
<keyword evidence="4" id="KW-0378">Hydrolase</keyword>
<dbReference type="GO" id="GO:0004563">
    <property type="term" value="F:beta-N-acetylhexosaminidase activity"/>
    <property type="evidence" value="ECO:0007669"/>
    <property type="project" value="UniProtKB-EC"/>
</dbReference>
<reference evidence="9" key="1">
    <citation type="journal article" date="2014" name="Int. J. Syst. Evol. Microbiol.">
        <title>Complete genome sequence of Corynebacterium casei LMG S-19264T (=DSM 44701T), isolated from a smear-ripened cheese.</title>
        <authorList>
            <consortium name="US DOE Joint Genome Institute (JGI-PGF)"/>
            <person name="Walter F."/>
            <person name="Albersmeier A."/>
            <person name="Kalinowski J."/>
            <person name="Ruckert C."/>
        </authorList>
    </citation>
    <scope>NUCLEOTIDE SEQUENCE</scope>
    <source>
        <strain evidence="9">CGMCC 4.7299</strain>
    </source>
</reference>